<dbReference type="InterPro" id="IPR013022">
    <property type="entry name" value="Xyl_isomerase-like_TIM-brl"/>
</dbReference>
<accession>A0ABX7C4V6</accession>
<dbReference type="InterPro" id="IPR050312">
    <property type="entry name" value="IolE/XylAMocC-like"/>
</dbReference>
<dbReference type="PANTHER" id="PTHR12110">
    <property type="entry name" value="HYDROXYPYRUVATE ISOMERASE"/>
    <property type="match status" value="1"/>
</dbReference>
<reference evidence="2 3" key="1">
    <citation type="submission" date="2021-01" db="EMBL/GenBank/DDBJ databases">
        <title>Genome seq and assembly of Devosia sp. LEGU1.</title>
        <authorList>
            <person name="Chhetri G."/>
        </authorList>
    </citation>
    <scope>NUCLEOTIDE SEQUENCE [LARGE SCALE GENOMIC DNA]</scope>
    <source>
        <strain evidence="2 3">LEGU1</strain>
    </source>
</reference>
<evidence type="ECO:0000313" key="3">
    <source>
        <dbReference type="Proteomes" id="UP000595857"/>
    </source>
</evidence>
<dbReference type="EMBL" id="CP068046">
    <property type="protein sequence ID" value="QQR39274.1"/>
    <property type="molecule type" value="Genomic_DNA"/>
</dbReference>
<dbReference type="GO" id="GO:0016853">
    <property type="term" value="F:isomerase activity"/>
    <property type="evidence" value="ECO:0007669"/>
    <property type="project" value="UniProtKB-KW"/>
</dbReference>
<feature type="domain" description="Xylose isomerase-like TIM barrel" evidence="1">
    <location>
        <begin position="20"/>
        <end position="228"/>
    </location>
</feature>
<keyword evidence="2" id="KW-0413">Isomerase</keyword>
<gene>
    <name evidence="2" type="ORF">JI748_16360</name>
</gene>
<sequence>MKLSFQLYSSRNFPPVADQIAALAALGYRNVEPYGPIYTELEAFKTALDAHGVAAPSGHFDLSMLENDLPRAIDIARQLNMQLVIAPYLVPGDRPIDRAGWIAFGERLVPVAEGLRHAGLHFAWHNHDFEFVSLPDGSLPIDALLAASPLIGLELDVAWAVRGGVDAAAFIERNAERIVAIHMKDMAADDDLPEEQGWTDVGHGTMPWAALWPSIEKTRSSIAVMEHDNPVSFKRFAENSASGVAPLGVG</sequence>
<dbReference type="Gene3D" id="3.20.20.150">
    <property type="entry name" value="Divalent-metal-dependent TIM barrel enzymes"/>
    <property type="match status" value="1"/>
</dbReference>
<evidence type="ECO:0000313" key="2">
    <source>
        <dbReference type="EMBL" id="QQR39274.1"/>
    </source>
</evidence>
<dbReference type="Proteomes" id="UP000595857">
    <property type="component" value="Chromosome"/>
</dbReference>
<proteinExistence type="predicted"/>
<protein>
    <submittedName>
        <fullName evidence="2">Sugar phosphate isomerase/epimerase</fullName>
    </submittedName>
</protein>
<keyword evidence="3" id="KW-1185">Reference proteome</keyword>
<dbReference type="InterPro" id="IPR036237">
    <property type="entry name" value="Xyl_isomerase-like_sf"/>
</dbReference>
<dbReference type="Pfam" id="PF01261">
    <property type="entry name" value="AP_endonuc_2"/>
    <property type="match status" value="1"/>
</dbReference>
<evidence type="ECO:0000259" key="1">
    <source>
        <dbReference type="Pfam" id="PF01261"/>
    </source>
</evidence>
<name>A0ABX7C4V6_9HYPH</name>
<dbReference type="PANTHER" id="PTHR12110:SF41">
    <property type="entry name" value="INOSOSE DEHYDRATASE"/>
    <property type="match status" value="1"/>
</dbReference>
<organism evidence="2 3">
    <name type="scientific">Devosia rhizoryzae</name>
    <dbReference type="NCBI Taxonomy" id="2774137"/>
    <lineage>
        <taxon>Bacteria</taxon>
        <taxon>Pseudomonadati</taxon>
        <taxon>Pseudomonadota</taxon>
        <taxon>Alphaproteobacteria</taxon>
        <taxon>Hyphomicrobiales</taxon>
        <taxon>Devosiaceae</taxon>
        <taxon>Devosia</taxon>
    </lineage>
</organism>
<dbReference type="SUPFAM" id="SSF51658">
    <property type="entry name" value="Xylose isomerase-like"/>
    <property type="match status" value="1"/>
</dbReference>
<dbReference type="RefSeq" id="WP_201633152.1">
    <property type="nucleotide sequence ID" value="NZ_CP068046.1"/>
</dbReference>